<feature type="transmembrane region" description="Helical" evidence="1">
    <location>
        <begin position="66"/>
        <end position="83"/>
    </location>
</feature>
<evidence type="ECO:0000313" key="2">
    <source>
        <dbReference type="EMBL" id="AUI67361.1"/>
    </source>
</evidence>
<protein>
    <submittedName>
        <fullName evidence="2">DUF58 domain-containing protein</fullName>
    </submittedName>
</protein>
<dbReference type="STRING" id="288004.AL038_05255"/>
<name>A0A2N9YA74_9GAMM</name>
<evidence type="ECO:0000313" key="3">
    <source>
        <dbReference type="Proteomes" id="UP000234271"/>
    </source>
</evidence>
<feature type="transmembrane region" description="Helical" evidence="1">
    <location>
        <begin position="169"/>
        <end position="188"/>
    </location>
</feature>
<evidence type="ECO:0000256" key="1">
    <source>
        <dbReference type="SAM" id="Phobius"/>
    </source>
</evidence>
<gene>
    <name evidence="2" type="ORF">BLE401_00730</name>
</gene>
<proteinExistence type="predicted"/>
<dbReference type="RefSeq" id="WP_062150044.1">
    <property type="nucleotide sequence ID" value="NZ_CP012373.2"/>
</dbReference>
<keyword evidence="1" id="KW-1133">Transmembrane helix</keyword>
<feature type="transmembrane region" description="Helical" evidence="1">
    <location>
        <begin position="42"/>
        <end position="60"/>
    </location>
</feature>
<dbReference type="Proteomes" id="UP000234271">
    <property type="component" value="Chromosome"/>
</dbReference>
<keyword evidence="1" id="KW-0472">Membrane</keyword>
<accession>A0A2N9YA74</accession>
<organism evidence="2 3">
    <name type="scientific">Beggiatoa leptomitoformis</name>
    <dbReference type="NCBI Taxonomy" id="288004"/>
    <lineage>
        <taxon>Bacteria</taxon>
        <taxon>Pseudomonadati</taxon>
        <taxon>Pseudomonadota</taxon>
        <taxon>Gammaproteobacteria</taxon>
        <taxon>Thiotrichales</taxon>
        <taxon>Thiotrichaceae</taxon>
        <taxon>Beggiatoa</taxon>
    </lineage>
</organism>
<keyword evidence="3" id="KW-1185">Reference proteome</keyword>
<dbReference type="OrthoDB" id="5298497at2"/>
<dbReference type="EMBL" id="CP018889">
    <property type="protein sequence ID" value="AUI67361.1"/>
    <property type="molecule type" value="Genomic_DNA"/>
</dbReference>
<dbReference type="PANTHER" id="PTHR34351">
    <property type="entry name" value="SLR1927 PROTEIN-RELATED"/>
    <property type="match status" value="1"/>
</dbReference>
<dbReference type="PANTHER" id="PTHR34351:SF1">
    <property type="entry name" value="SLR1927 PROTEIN"/>
    <property type="match status" value="1"/>
</dbReference>
<sequence length="333" mass="37903">MTNKTRFLQRLRLKLKLTPKRTFQTLPVSLTRRRIYIVPNRSGFLFGLVLFVMLVGSINYSNSMGYVLTFLLFSMALISTLYTQHNLLNLAITLGKVEPVFVGETAQFQLWIDNRQRPERYALCWQRTPEQIGEEVGKPMIIDISANERIAITTPVIAQQRGRLFLDKITISTCFPLGLFYAWSYIYVDMSTIVYPAPTGQRLLPIGGEANQKGEAGLEVGQGDDFVGYRDYRMGDSPRHIDWKAVAREKGWLIKQYGGSGYTHHWLRWTDVIQINALEKKLSQLCLWVLIADSEGAVYGLDLPHVKIPPNNGAQHRDNCLKALALFGLPQHD</sequence>
<dbReference type="AlphaFoldDB" id="A0A2N9YA74"/>
<keyword evidence="1" id="KW-0812">Transmembrane</keyword>
<reference evidence="3" key="1">
    <citation type="submission" date="2016-12" db="EMBL/GenBank/DDBJ databases">
        <title>Complete Genome Sequence of Beggiatoa leptomitiformis D-401.</title>
        <authorList>
            <person name="Fomenkov A."/>
            <person name="Vincze T."/>
            <person name="Grabovich M."/>
            <person name="Anton B.P."/>
            <person name="Dubinina G."/>
            <person name="Orlova M."/>
            <person name="Belousova E."/>
            <person name="Roberts R.J."/>
        </authorList>
    </citation>
    <scope>NUCLEOTIDE SEQUENCE [LARGE SCALE GENOMIC DNA]</scope>
    <source>
        <strain evidence="3">D-401</strain>
    </source>
</reference>